<name>A0A173ZC57_9FIRM</name>
<evidence type="ECO:0000313" key="3">
    <source>
        <dbReference type="EMBL" id="RYS80821.1"/>
    </source>
</evidence>
<proteinExistence type="predicted"/>
<dbReference type="EMBL" id="RCYR01000006">
    <property type="protein sequence ID" value="RYS80821.1"/>
    <property type="molecule type" value="Genomic_DNA"/>
</dbReference>
<dbReference type="EMBL" id="CYZO01000007">
    <property type="protein sequence ID" value="CUN73861.1"/>
    <property type="molecule type" value="Genomic_DNA"/>
</dbReference>
<evidence type="ECO:0000256" key="1">
    <source>
        <dbReference type="SAM" id="Phobius"/>
    </source>
</evidence>
<evidence type="ECO:0000313" key="2">
    <source>
        <dbReference type="EMBL" id="CUN73861.1"/>
    </source>
</evidence>
<accession>A0A173ZC57</accession>
<evidence type="ECO:0000313" key="4">
    <source>
        <dbReference type="Proteomes" id="UP000095787"/>
    </source>
</evidence>
<keyword evidence="1" id="KW-1133">Transmembrane helix</keyword>
<reference evidence="3 5" key="2">
    <citation type="journal article" date="2019" name="Science, e1252229">
        <title>Invertible promoters mediate bacterial phase variation, antibiotic resistance, and host adaptation in the gut.</title>
        <authorList>
            <person name="Jiang X."/>
            <person name="Hall A.B."/>
            <person name="Arthur T.D."/>
            <person name="Plichta D.R."/>
            <person name="Covington C.T."/>
            <person name="Poyet M."/>
            <person name="Crothers J."/>
            <person name="Moses P.L."/>
            <person name="Tolonen A.C."/>
            <person name="Vlamakis H."/>
            <person name="Alm E.J."/>
            <person name="Xavier R.J."/>
        </authorList>
    </citation>
    <scope>NUCLEOTIDE SEQUENCE [LARGE SCALE GENOMIC DNA]</scope>
    <source>
        <strain evidence="3">Aa_0143</strain>
        <strain evidence="5">aa_0143</strain>
    </source>
</reference>
<feature type="transmembrane region" description="Helical" evidence="1">
    <location>
        <begin position="44"/>
        <end position="65"/>
    </location>
</feature>
<organism evidence="2 4">
    <name type="scientific">[Ruminococcus] torques</name>
    <dbReference type="NCBI Taxonomy" id="33039"/>
    <lineage>
        <taxon>Bacteria</taxon>
        <taxon>Bacillati</taxon>
        <taxon>Bacillota</taxon>
        <taxon>Clostridia</taxon>
        <taxon>Lachnospirales</taxon>
        <taxon>Lachnospiraceae</taxon>
        <taxon>Mediterraneibacter</taxon>
    </lineage>
</organism>
<feature type="transmembrane region" description="Helical" evidence="1">
    <location>
        <begin position="9"/>
        <end position="32"/>
    </location>
</feature>
<evidence type="ECO:0000313" key="5">
    <source>
        <dbReference type="Proteomes" id="UP000292665"/>
    </source>
</evidence>
<gene>
    <name evidence="3" type="ORF">EAI93_04755</name>
    <name evidence="2" type="ORF">ERS852456_00693</name>
</gene>
<dbReference type="RefSeq" id="WP_009243376.1">
    <property type="nucleotide sequence ID" value="NZ_AP028249.1"/>
</dbReference>
<reference evidence="2 4" key="1">
    <citation type="submission" date="2015-09" db="EMBL/GenBank/DDBJ databases">
        <authorList>
            <consortium name="Pathogen Informatics"/>
        </authorList>
    </citation>
    <scope>NUCLEOTIDE SEQUENCE [LARGE SCALE GENOMIC DNA]</scope>
    <source>
        <strain evidence="2 4">2789STDY5834841</strain>
    </source>
</reference>
<keyword evidence="1" id="KW-0812">Transmembrane</keyword>
<dbReference type="AlphaFoldDB" id="A0A173ZC57"/>
<sequence length="70" mass="7745">MSNKAWRIVALLFIVVPIIICIIISFIITYFPTSDVSLILASDFLPIAIKIQGVGILIAILVSIFKIKKD</sequence>
<dbReference type="Proteomes" id="UP000095787">
    <property type="component" value="Unassembled WGS sequence"/>
</dbReference>
<dbReference type="Proteomes" id="UP000292665">
    <property type="component" value="Unassembled WGS sequence"/>
</dbReference>
<keyword evidence="1" id="KW-0472">Membrane</keyword>
<protein>
    <submittedName>
        <fullName evidence="2">Uncharacterized protein</fullName>
    </submittedName>
</protein>
<dbReference type="GeneID" id="97329546"/>